<evidence type="ECO:0000256" key="2">
    <source>
        <dbReference type="ARBA" id="ARBA00022692"/>
    </source>
</evidence>
<dbReference type="GO" id="GO:0016020">
    <property type="term" value="C:membrane"/>
    <property type="evidence" value="ECO:0007669"/>
    <property type="project" value="UniProtKB-SubCell"/>
</dbReference>
<evidence type="ECO:0000256" key="4">
    <source>
        <dbReference type="ARBA" id="ARBA00022771"/>
    </source>
</evidence>
<feature type="domain" description="RING-CH-type" evidence="8">
    <location>
        <begin position="46"/>
        <end position="118"/>
    </location>
</feature>
<keyword evidence="5" id="KW-0862">Zinc</keyword>
<dbReference type="RefSeq" id="XP_019021006.1">
    <property type="nucleotide sequence ID" value="XM_019165236.1"/>
</dbReference>
<reference evidence="9 10" key="2">
    <citation type="journal article" date="2014" name="J. Gen. Appl. Microbiol.">
        <title>The early diverging ascomycetous budding yeast Saitoella complicata has three histone deacetylases belonging to the Clr6, Hos2, and Rpd3 lineages.</title>
        <authorList>
            <person name="Nishida H."/>
            <person name="Matsumoto T."/>
            <person name="Kondo S."/>
            <person name="Hamamoto M."/>
            <person name="Yoshikawa H."/>
        </authorList>
    </citation>
    <scope>NUCLEOTIDE SEQUENCE [LARGE SCALE GENOMIC DNA]</scope>
    <source>
        <strain evidence="9 10">NRRL Y-17804</strain>
    </source>
</reference>
<sequence>MSAAQFQPHAPRVQQCIDATAAPATAPPPTYREAAAAGTPNVINLARPEPPRRCWICLVDETEGAPDGAPSTLVWKKPCTCSLVAHEHCLLNWISIQESDARSDKATCPQCRQPIHTRDASPSPLLRVLETIDHEFKRVMPILVGYGMGTTIHIAACSYAFTTLEKVCGENVLRMVVKHFDNPLDRRWWHYSVGFPLVPLYLLAIESRSTTLPFLLELLAHTILPLPSLTFERLHAHPSTWPASSLVTMAGFAKTNVWDKIYVQKLVPVKERWEREARGAGEEDEGAQGGEQRWEWDLGRFGVDIQFGQEPVEEVPAVNPPAEIAAQPPRRRAVKITSPIRTLILALLLPSISSSLGTILQRIGMLKGGSKVWRSVVGAMCWYVARDLASVGYAYLKVRRRRGRGVVGVDQ</sequence>
<dbReference type="Pfam" id="PF12906">
    <property type="entry name" value="RINGv"/>
    <property type="match status" value="1"/>
</dbReference>
<evidence type="ECO:0000256" key="1">
    <source>
        <dbReference type="ARBA" id="ARBA00004141"/>
    </source>
</evidence>
<organism evidence="9 10">
    <name type="scientific">Saitoella complicata (strain BCRC 22490 / CBS 7301 / JCM 7358 / NBRC 10748 / NRRL Y-17804)</name>
    <dbReference type="NCBI Taxonomy" id="698492"/>
    <lineage>
        <taxon>Eukaryota</taxon>
        <taxon>Fungi</taxon>
        <taxon>Dikarya</taxon>
        <taxon>Ascomycota</taxon>
        <taxon>Taphrinomycotina</taxon>
        <taxon>Taphrinomycotina incertae sedis</taxon>
        <taxon>Saitoella</taxon>
    </lineage>
</organism>
<dbReference type="SUPFAM" id="SSF57850">
    <property type="entry name" value="RING/U-box"/>
    <property type="match status" value="1"/>
</dbReference>
<comment type="caution">
    <text evidence="9">The sequence shown here is derived from an EMBL/GenBank/DDBJ whole genome shotgun (WGS) entry which is preliminary data.</text>
</comment>
<keyword evidence="10" id="KW-1185">Reference proteome</keyword>
<evidence type="ECO:0000256" key="3">
    <source>
        <dbReference type="ARBA" id="ARBA00022723"/>
    </source>
</evidence>
<keyword evidence="7" id="KW-0472">Membrane</keyword>
<evidence type="ECO:0000256" key="6">
    <source>
        <dbReference type="ARBA" id="ARBA00022989"/>
    </source>
</evidence>
<evidence type="ECO:0000313" key="10">
    <source>
        <dbReference type="Proteomes" id="UP000033140"/>
    </source>
</evidence>
<reference evidence="9 10" key="3">
    <citation type="journal article" date="2015" name="Genome Announc.">
        <title>Draft Genome Sequence of the Archiascomycetous Yeast Saitoella complicata.</title>
        <authorList>
            <person name="Yamauchi K."/>
            <person name="Kondo S."/>
            <person name="Hamamoto M."/>
            <person name="Takahashi Y."/>
            <person name="Ogura Y."/>
            <person name="Hayashi T."/>
            <person name="Nishida H."/>
        </authorList>
    </citation>
    <scope>NUCLEOTIDE SEQUENCE [LARGE SCALE GENOMIC DNA]</scope>
    <source>
        <strain evidence="9 10">NRRL Y-17804</strain>
    </source>
</reference>
<evidence type="ECO:0000259" key="8">
    <source>
        <dbReference type="PROSITE" id="PS51292"/>
    </source>
</evidence>
<evidence type="ECO:0000256" key="5">
    <source>
        <dbReference type="ARBA" id="ARBA00022833"/>
    </source>
</evidence>
<dbReference type="GO" id="GO:0008270">
    <property type="term" value="F:zinc ion binding"/>
    <property type="evidence" value="ECO:0007669"/>
    <property type="project" value="UniProtKB-KW"/>
</dbReference>
<accession>A0A0E9NCW8</accession>
<dbReference type="SMART" id="SM00744">
    <property type="entry name" value="RINGv"/>
    <property type="match status" value="1"/>
</dbReference>
<dbReference type="Proteomes" id="UP000033140">
    <property type="component" value="Unassembled WGS sequence"/>
</dbReference>
<keyword evidence="4" id="KW-0863">Zinc-finger</keyword>
<proteinExistence type="predicted"/>
<dbReference type="AlphaFoldDB" id="A0A0E9NCW8"/>
<keyword evidence="2" id="KW-0812">Transmembrane</keyword>
<reference evidence="9 10" key="1">
    <citation type="journal article" date="2011" name="J. Gen. Appl. Microbiol.">
        <title>Draft genome sequencing of the enigmatic yeast Saitoella complicata.</title>
        <authorList>
            <person name="Nishida H."/>
            <person name="Hamamoto M."/>
            <person name="Sugiyama J."/>
        </authorList>
    </citation>
    <scope>NUCLEOTIDE SEQUENCE [LARGE SCALE GENOMIC DNA]</scope>
    <source>
        <strain evidence="9 10">NRRL Y-17804</strain>
    </source>
</reference>
<protein>
    <recommendedName>
        <fullName evidence="8">RING-CH-type domain-containing protein</fullName>
    </recommendedName>
</protein>
<dbReference type="InterPro" id="IPR013083">
    <property type="entry name" value="Znf_RING/FYVE/PHD"/>
</dbReference>
<gene>
    <name evidence="9" type="ORF">G7K_1883-t1</name>
</gene>
<evidence type="ECO:0000256" key="7">
    <source>
        <dbReference type="ARBA" id="ARBA00023136"/>
    </source>
</evidence>
<dbReference type="OMA" id="KTWIGLP"/>
<dbReference type="PROSITE" id="PS51292">
    <property type="entry name" value="ZF_RING_CH"/>
    <property type="match status" value="1"/>
</dbReference>
<dbReference type="OrthoDB" id="5817083at2759"/>
<dbReference type="EMBL" id="BACD03000010">
    <property type="protein sequence ID" value="GAO47684.1"/>
    <property type="molecule type" value="Genomic_DNA"/>
</dbReference>
<dbReference type="InterPro" id="IPR011016">
    <property type="entry name" value="Znf_RING-CH"/>
</dbReference>
<name>A0A0E9NCW8_SAICN</name>
<comment type="subcellular location">
    <subcellularLocation>
        <location evidence="1">Membrane</location>
        <topology evidence="1">Multi-pass membrane protein</topology>
    </subcellularLocation>
</comment>
<dbReference type="STRING" id="698492.A0A0E9NCW8"/>
<keyword evidence="3" id="KW-0479">Metal-binding</keyword>
<keyword evidence="6" id="KW-1133">Transmembrane helix</keyword>
<evidence type="ECO:0000313" key="9">
    <source>
        <dbReference type="EMBL" id="GAO47684.1"/>
    </source>
</evidence>
<dbReference type="Gene3D" id="3.30.40.10">
    <property type="entry name" value="Zinc/RING finger domain, C3HC4 (zinc finger)"/>
    <property type="match status" value="1"/>
</dbReference>
<dbReference type="PANTHER" id="PTHR46283">
    <property type="entry name" value="E3 UBIQUITIN-PROTEIN LIGASE MARCH5"/>
    <property type="match status" value="1"/>
</dbReference>